<evidence type="ECO:0000313" key="5">
    <source>
        <dbReference type="EMBL" id="KAF5321803.1"/>
    </source>
</evidence>
<dbReference type="GO" id="GO:0000981">
    <property type="term" value="F:DNA-binding transcription factor activity, RNA polymerase II-specific"/>
    <property type="evidence" value="ECO:0007669"/>
    <property type="project" value="TreeGrafter"/>
</dbReference>
<dbReference type="SMART" id="SM00339">
    <property type="entry name" value="FH"/>
    <property type="match status" value="1"/>
</dbReference>
<comment type="caution">
    <text evidence="5">The sequence shown here is derived from an EMBL/GenBank/DDBJ whole genome shotgun (WGS) entry which is preliminary data.</text>
</comment>
<keyword evidence="2" id="KW-0539">Nucleus</keyword>
<dbReference type="AlphaFoldDB" id="A0A8H5BG22"/>
<gene>
    <name evidence="5" type="ORF">D9619_000053</name>
</gene>
<dbReference type="InterPro" id="IPR036388">
    <property type="entry name" value="WH-like_DNA-bd_sf"/>
</dbReference>
<dbReference type="EMBL" id="JAACJJ010000028">
    <property type="protein sequence ID" value="KAF5321803.1"/>
    <property type="molecule type" value="Genomic_DNA"/>
</dbReference>
<name>A0A8H5BG22_9AGAR</name>
<keyword evidence="6" id="KW-1185">Reference proteome</keyword>
<feature type="region of interest" description="Disordered" evidence="3">
    <location>
        <begin position="384"/>
        <end position="407"/>
    </location>
</feature>
<dbReference type="Gene3D" id="1.10.10.10">
    <property type="entry name" value="Winged helix-like DNA-binding domain superfamily/Winged helix DNA-binding domain"/>
    <property type="match status" value="1"/>
</dbReference>
<keyword evidence="1 2" id="KW-0238">DNA-binding</keyword>
<dbReference type="SUPFAM" id="SSF46785">
    <property type="entry name" value="Winged helix' DNA-binding domain"/>
    <property type="match status" value="1"/>
</dbReference>
<dbReference type="PANTHER" id="PTHR11829">
    <property type="entry name" value="FORKHEAD BOX PROTEIN"/>
    <property type="match status" value="1"/>
</dbReference>
<feature type="domain" description="Fork-head" evidence="4">
    <location>
        <begin position="145"/>
        <end position="228"/>
    </location>
</feature>
<evidence type="ECO:0000256" key="1">
    <source>
        <dbReference type="ARBA" id="ARBA00023125"/>
    </source>
</evidence>
<organism evidence="5 6">
    <name type="scientific">Psilocybe cf. subviscida</name>
    <dbReference type="NCBI Taxonomy" id="2480587"/>
    <lineage>
        <taxon>Eukaryota</taxon>
        <taxon>Fungi</taxon>
        <taxon>Dikarya</taxon>
        <taxon>Basidiomycota</taxon>
        <taxon>Agaricomycotina</taxon>
        <taxon>Agaricomycetes</taxon>
        <taxon>Agaricomycetidae</taxon>
        <taxon>Agaricales</taxon>
        <taxon>Agaricineae</taxon>
        <taxon>Strophariaceae</taxon>
        <taxon>Psilocybe</taxon>
    </lineage>
</organism>
<accession>A0A8H5BG22</accession>
<dbReference type="InterPro" id="IPR001766">
    <property type="entry name" value="Fork_head_dom"/>
</dbReference>
<evidence type="ECO:0000313" key="6">
    <source>
        <dbReference type="Proteomes" id="UP000567179"/>
    </source>
</evidence>
<evidence type="ECO:0000256" key="3">
    <source>
        <dbReference type="SAM" id="MobiDB-lite"/>
    </source>
</evidence>
<dbReference type="Proteomes" id="UP000567179">
    <property type="component" value="Unassembled WGS sequence"/>
</dbReference>
<dbReference type="CDD" id="cd00059">
    <property type="entry name" value="FH_FOX"/>
    <property type="match status" value="1"/>
</dbReference>
<comment type="subcellular location">
    <subcellularLocation>
        <location evidence="2">Nucleus</location>
    </subcellularLocation>
</comment>
<feature type="DNA-binding region" description="Fork-head" evidence="2">
    <location>
        <begin position="145"/>
        <end position="228"/>
    </location>
</feature>
<dbReference type="GO" id="GO:0005634">
    <property type="term" value="C:nucleus"/>
    <property type="evidence" value="ECO:0007669"/>
    <property type="project" value="UniProtKB-SubCell"/>
</dbReference>
<protein>
    <recommendedName>
        <fullName evidence="4">Fork-head domain-containing protein</fullName>
    </recommendedName>
</protein>
<evidence type="ECO:0000256" key="2">
    <source>
        <dbReference type="PROSITE-ProRule" id="PRU00089"/>
    </source>
</evidence>
<feature type="compositionally biased region" description="Polar residues" evidence="3">
    <location>
        <begin position="385"/>
        <end position="398"/>
    </location>
</feature>
<dbReference type="InterPro" id="IPR036390">
    <property type="entry name" value="WH_DNA-bd_sf"/>
</dbReference>
<dbReference type="GO" id="GO:0000978">
    <property type="term" value="F:RNA polymerase II cis-regulatory region sequence-specific DNA binding"/>
    <property type="evidence" value="ECO:0007669"/>
    <property type="project" value="TreeGrafter"/>
</dbReference>
<dbReference type="PANTHER" id="PTHR11829:SF343">
    <property type="entry name" value="FORK-HEAD DOMAIN-CONTAINING PROTEIN"/>
    <property type="match status" value="1"/>
</dbReference>
<feature type="region of interest" description="Disordered" evidence="3">
    <location>
        <begin position="36"/>
        <end position="61"/>
    </location>
</feature>
<feature type="compositionally biased region" description="Low complexity" evidence="3">
    <location>
        <begin position="256"/>
        <end position="269"/>
    </location>
</feature>
<dbReference type="InterPro" id="IPR050211">
    <property type="entry name" value="FOX_domain-containing"/>
</dbReference>
<feature type="region of interest" description="Disordered" evidence="3">
    <location>
        <begin position="221"/>
        <end position="281"/>
    </location>
</feature>
<dbReference type="OrthoDB" id="5954824at2759"/>
<feature type="compositionally biased region" description="Low complexity" evidence="3">
    <location>
        <begin position="230"/>
        <end position="248"/>
    </location>
</feature>
<dbReference type="PROSITE" id="PS50039">
    <property type="entry name" value="FORK_HEAD_3"/>
    <property type="match status" value="1"/>
</dbReference>
<reference evidence="5 6" key="1">
    <citation type="journal article" date="2020" name="ISME J.">
        <title>Uncovering the hidden diversity of litter-decomposition mechanisms in mushroom-forming fungi.</title>
        <authorList>
            <person name="Floudas D."/>
            <person name="Bentzer J."/>
            <person name="Ahren D."/>
            <person name="Johansson T."/>
            <person name="Persson P."/>
            <person name="Tunlid A."/>
        </authorList>
    </citation>
    <scope>NUCLEOTIDE SEQUENCE [LARGE SCALE GENOMIC DNA]</scope>
    <source>
        <strain evidence="5 6">CBS 101986</strain>
    </source>
</reference>
<dbReference type="Pfam" id="PF00250">
    <property type="entry name" value="Forkhead"/>
    <property type="match status" value="1"/>
</dbReference>
<sequence>MSRANIRDPFTYPYLPALSTPTGHSYFIESPFRSYARQPTPSEDAASHGSSQHRRTSGAQDVKQSVGVFGNLQAPHSPYTLDSGEVSPISAEERFIQPEESVLPSSVATEQALRDFIKIPQSRPLNLSSLKDVTNPAKIPNLTHLAALAIWASPSKRLTLSEIYDAIEARYPVLQGQHQKKWKESLRHRLSLKAVFIRVGQTEKGKRGGYWALDVSKGLNENKRPRKQASGGPQTLGTTSSGSQGLSPSDRDDQGTSDYSDYSHHSSTSLPPPPPHELNANPILNYLSYQLSETNISAPHGSPTRGSPDIAQAPYSSESMMLHAAGQLEYASAQASTSYYAAGHSDLEYGQHHPTAPPTLNVGEHYFSGEVTEAELHELALNHEPSSNMRTYHSQHNSPDYESRQDF</sequence>
<evidence type="ECO:0000259" key="4">
    <source>
        <dbReference type="PROSITE" id="PS50039"/>
    </source>
</evidence>
<proteinExistence type="predicted"/>